<dbReference type="InterPro" id="IPR025642">
    <property type="entry name" value="DUF4342"/>
</dbReference>
<dbReference type="STRING" id="1121302.SAMN02745163_00116"/>
<dbReference type="EMBL" id="FQZB01000003">
    <property type="protein sequence ID" value="SHI37307.1"/>
    <property type="molecule type" value="Genomic_DNA"/>
</dbReference>
<dbReference type="RefSeq" id="WP_072984226.1">
    <property type="nucleotide sequence ID" value="NZ_FQZB01000003.1"/>
</dbReference>
<proteinExistence type="predicted"/>
<dbReference type="InterPro" id="IPR009060">
    <property type="entry name" value="UBA-like_sf"/>
</dbReference>
<feature type="domain" description="DUF4342" evidence="1">
    <location>
        <begin position="64"/>
        <end position="137"/>
    </location>
</feature>
<name>A0A1M6ALL5_9CLOT</name>
<dbReference type="AlphaFoldDB" id="A0A1M6ALL5"/>
<reference evidence="2 3" key="1">
    <citation type="submission" date="2016-11" db="EMBL/GenBank/DDBJ databases">
        <authorList>
            <person name="Jaros S."/>
            <person name="Januszkiewicz K."/>
            <person name="Wedrychowicz H."/>
        </authorList>
    </citation>
    <scope>NUCLEOTIDE SEQUENCE [LARGE SCALE GENOMIC DNA]</scope>
    <source>
        <strain evidence="2 3">DSM 21758</strain>
    </source>
</reference>
<organism evidence="2 3">
    <name type="scientific">Clostridium cavendishii DSM 21758</name>
    <dbReference type="NCBI Taxonomy" id="1121302"/>
    <lineage>
        <taxon>Bacteria</taxon>
        <taxon>Bacillati</taxon>
        <taxon>Bacillota</taxon>
        <taxon>Clostridia</taxon>
        <taxon>Eubacteriales</taxon>
        <taxon>Clostridiaceae</taxon>
        <taxon>Clostridium</taxon>
    </lineage>
</organism>
<evidence type="ECO:0000259" key="1">
    <source>
        <dbReference type="Pfam" id="PF14242"/>
    </source>
</evidence>
<keyword evidence="3" id="KW-1185">Reference proteome</keyword>
<evidence type="ECO:0000313" key="2">
    <source>
        <dbReference type="EMBL" id="SHI37307.1"/>
    </source>
</evidence>
<accession>A0A1M6ALL5</accession>
<dbReference type="Proteomes" id="UP000184310">
    <property type="component" value="Unassembled WGS sequence"/>
</dbReference>
<dbReference type="OrthoDB" id="129626at2"/>
<dbReference type="CDD" id="cd14360">
    <property type="entry name" value="UBA_NAC_like_bac"/>
    <property type="match status" value="1"/>
</dbReference>
<dbReference type="Gene3D" id="1.10.8.10">
    <property type="entry name" value="DNA helicase RuvA subunit, C-terminal domain"/>
    <property type="match status" value="1"/>
</dbReference>
<sequence length="208" mass="23233">MSEITLEKVDKVIERTNVSYAEAKKALELNNGDVLEAIIYIESSKTGKNHEENSETQESNFSNKYETIEEFKVWLNDLIKQGNIQRIKIKREGRVLVDIPVNAGIAAGVIVTLLSPFLAVGVVATAVIVDLTIEVTKEDGSVEVINKAVKETASDLKSKAVNVAYDVKDKFSEIKKDIKFNSKSSNKIPKEDETIYSYTVKFDDENEK</sequence>
<dbReference type="Pfam" id="PF14242">
    <property type="entry name" value="DUF4342"/>
    <property type="match status" value="1"/>
</dbReference>
<dbReference type="SUPFAM" id="SSF46934">
    <property type="entry name" value="UBA-like"/>
    <property type="match status" value="1"/>
</dbReference>
<evidence type="ECO:0000313" key="3">
    <source>
        <dbReference type="Proteomes" id="UP000184310"/>
    </source>
</evidence>
<protein>
    <recommendedName>
        <fullName evidence="1">DUF4342 domain-containing protein</fullName>
    </recommendedName>
</protein>
<gene>
    <name evidence="2" type="ORF">SAMN02745163_00116</name>
</gene>